<evidence type="ECO:0000313" key="1">
    <source>
        <dbReference type="EMBL" id="PWE52791.1"/>
    </source>
</evidence>
<organism evidence="1 2">
    <name type="scientific">Metarhizobium album</name>
    <dbReference type="NCBI Taxonomy" id="2182425"/>
    <lineage>
        <taxon>Bacteria</taxon>
        <taxon>Pseudomonadati</taxon>
        <taxon>Pseudomonadota</taxon>
        <taxon>Alphaproteobacteria</taxon>
        <taxon>Hyphomicrobiales</taxon>
        <taxon>Rhizobiaceae</taxon>
        <taxon>Metarhizobium</taxon>
    </lineage>
</organism>
<comment type="caution">
    <text evidence="1">The sequence shown here is derived from an EMBL/GenBank/DDBJ whole genome shotgun (WGS) entry which is preliminary data.</text>
</comment>
<proteinExistence type="predicted"/>
<reference evidence="1 2" key="1">
    <citation type="submission" date="2018-05" db="EMBL/GenBank/DDBJ databases">
        <title>The draft genome of strain NS-104.</title>
        <authorList>
            <person name="Hang P."/>
            <person name="Jiang J."/>
        </authorList>
    </citation>
    <scope>NUCLEOTIDE SEQUENCE [LARGE SCALE GENOMIC DNA]</scope>
    <source>
        <strain evidence="1 2">NS-104</strain>
    </source>
</reference>
<dbReference type="EMBL" id="QFBC01000020">
    <property type="protein sequence ID" value="PWE52791.1"/>
    <property type="molecule type" value="Genomic_DNA"/>
</dbReference>
<dbReference type="RefSeq" id="WP_109461691.1">
    <property type="nucleotide sequence ID" value="NZ_QFBC01000020.1"/>
</dbReference>
<dbReference type="Proteomes" id="UP000245252">
    <property type="component" value="Unassembled WGS sequence"/>
</dbReference>
<dbReference type="AlphaFoldDB" id="A0A2U2DHS2"/>
<accession>A0A2U2DHS2</accession>
<dbReference type="OrthoDB" id="8389996at2"/>
<protein>
    <submittedName>
        <fullName evidence="1">Uncharacterized protein</fullName>
    </submittedName>
</protein>
<gene>
    <name evidence="1" type="ORF">DEM27_28735</name>
</gene>
<name>A0A2U2DHS2_9HYPH</name>
<keyword evidence="2" id="KW-1185">Reference proteome</keyword>
<sequence>MPNSIVPANAEGMPKFDRAAIMRTAWEIARKRFPNMKTAADRRFALSLALKSAWMTAKYEAQQAAKTVHQRAAARVEEMKLELMRLDATPFKIRLDGDKRAALASRIDAMTKELAAIPA</sequence>
<evidence type="ECO:0000313" key="2">
    <source>
        <dbReference type="Proteomes" id="UP000245252"/>
    </source>
</evidence>